<keyword evidence="2" id="KW-1185">Reference proteome</keyword>
<dbReference type="AlphaFoldDB" id="A0AAE0TLY7"/>
<dbReference type="EMBL" id="JAEAOA010002353">
    <property type="protein sequence ID" value="KAK3612672.1"/>
    <property type="molecule type" value="Genomic_DNA"/>
</dbReference>
<gene>
    <name evidence="1" type="ORF">CHS0354_042198</name>
</gene>
<organism evidence="1 2">
    <name type="scientific">Potamilus streckersoni</name>
    <dbReference type="NCBI Taxonomy" id="2493646"/>
    <lineage>
        <taxon>Eukaryota</taxon>
        <taxon>Metazoa</taxon>
        <taxon>Spiralia</taxon>
        <taxon>Lophotrochozoa</taxon>
        <taxon>Mollusca</taxon>
        <taxon>Bivalvia</taxon>
        <taxon>Autobranchia</taxon>
        <taxon>Heteroconchia</taxon>
        <taxon>Palaeoheterodonta</taxon>
        <taxon>Unionida</taxon>
        <taxon>Unionoidea</taxon>
        <taxon>Unionidae</taxon>
        <taxon>Ambleminae</taxon>
        <taxon>Lampsilini</taxon>
        <taxon>Potamilus</taxon>
    </lineage>
</organism>
<evidence type="ECO:0000313" key="2">
    <source>
        <dbReference type="Proteomes" id="UP001195483"/>
    </source>
</evidence>
<dbReference type="Proteomes" id="UP001195483">
    <property type="component" value="Unassembled WGS sequence"/>
</dbReference>
<accession>A0AAE0TLY7</accession>
<comment type="caution">
    <text evidence="1">The sequence shown here is derived from an EMBL/GenBank/DDBJ whole genome shotgun (WGS) entry which is preliminary data.</text>
</comment>
<protein>
    <submittedName>
        <fullName evidence="1">Uncharacterized protein</fullName>
    </submittedName>
</protein>
<evidence type="ECO:0000313" key="1">
    <source>
        <dbReference type="EMBL" id="KAK3612672.1"/>
    </source>
</evidence>
<reference evidence="1" key="3">
    <citation type="submission" date="2023-05" db="EMBL/GenBank/DDBJ databases">
        <authorList>
            <person name="Smith C.H."/>
        </authorList>
    </citation>
    <scope>NUCLEOTIDE SEQUENCE</scope>
    <source>
        <strain evidence="1">CHS0354</strain>
        <tissue evidence="1">Mantle</tissue>
    </source>
</reference>
<name>A0AAE0TLY7_9BIVA</name>
<reference evidence="1" key="1">
    <citation type="journal article" date="2021" name="Genome Biol. Evol.">
        <title>A High-Quality Reference Genome for a Parasitic Bivalve with Doubly Uniparental Inheritance (Bivalvia: Unionida).</title>
        <authorList>
            <person name="Smith C.H."/>
        </authorList>
    </citation>
    <scope>NUCLEOTIDE SEQUENCE</scope>
    <source>
        <strain evidence="1">CHS0354</strain>
    </source>
</reference>
<proteinExistence type="predicted"/>
<sequence>MRAEEEIASYSIKMKAYLAWAYGQVKIIMEKISCLHDVEKDDKLQGIYQLLEVYDAKVEEVDIDANIVDDIDDESDLDS</sequence>
<reference evidence="1" key="2">
    <citation type="journal article" date="2021" name="Genome Biol. Evol.">
        <title>Developing a high-quality reference genome for a parasitic bivalve with doubly uniparental inheritance (Bivalvia: Unionida).</title>
        <authorList>
            <person name="Smith C.H."/>
        </authorList>
    </citation>
    <scope>NUCLEOTIDE SEQUENCE</scope>
    <source>
        <strain evidence="1">CHS0354</strain>
        <tissue evidence="1">Mantle</tissue>
    </source>
</reference>